<keyword evidence="2" id="KW-1185">Reference proteome</keyword>
<comment type="caution">
    <text evidence="1">The sequence shown here is derived from an EMBL/GenBank/DDBJ whole genome shotgun (WGS) entry which is preliminary data.</text>
</comment>
<dbReference type="RefSeq" id="WP_238312728.1">
    <property type="nucleotide sequence ID" value="NZ_BPQV01000012.1"/>
</dbReference>
<name>A0ABQ4TC26_METOR</name>
<dbReference type="Proteomes" id="UP001055156">
    <property type="component" value="Unassembled WGS sequence"/>
</dbReference>
<reference evidence="1" key="2">
    <citation type="submission" date="2021-08" db="EMBL/GenBank/DDBJ databases">
        <authorList>
            <person name="Tani A."/>
            <person name="Ola A."/>
            <person name="Ogura Y."/>
            <person name="Katsura K."/>
            <person name="Hayashi T."/>
        </authorList>
    </citation>
    <scope>NUCLEOTIDE SEQUENCE</scope>
    <source>
        <strain evidence="1">NBRC 15689</strain>
    </source>
</reference>
<gene>
    <name evidence="1" type="ORF">LKMONMHP_3667</name>
</gene>
<evidence type="ECO:0000313" key="2">
    <source>
        <dbReference type="Proteomes" id="UP001055156"/>
    </source>
</evidence>
<dbReference type="EMBL" id="BPQV01000012">
    <property type="protein sequence ID" value="GJE28793.1"/>
    <property type="molecule type" value="Genomic_DNA"/>
</dbReference>
<accession>A0ABQ4TC26</accession>
<protein>
    <submittedName>
        <fullName evidence="1">Uncharacterized protein</fullName>
    </submittedName>
</protein>
<proteinExistence type="predicted"/>
<organism evidence="1 2">
    <name type="scientific">Methylobacterium organophilum</name>
    <dbReference type="NCBI Taxonomy" id="410"/>
    <lineage>
        <taxon>Bacteria</taxon>
        <taxon>Pseudomonadati</taxon>
        <taxon>Pseudomonadota</taxon>
        <taxon>Alphaproteobacteria</taxon>
        <taxon>Hyphomicrobiales</taxon>
        <taxon>Methylobacteriaceae</taxon>
        <taxon>Methylobacterium</taxon>
    </lineage>
</organism>
<evidence type="ECO:0000313" key="1">
    <source>
        <dbReference type="EMBL" id="GJE28793.1"/>
    </source>
</evidence>
<reference evidence="1" key="1">
    <citation type="journal article" date="2021" name="Front. Microbiol.">
        <title>Comprehensive Comparative Genomics and Phenotyping of Methylobacterium Species.</title>
        <authorList>
            <person name="Alessa O."/>
            <person name="Ogura Y."/>
            <person name="Fujitani Y."/>
            <person name="Takami H."/>
            <person name="Hayashi T."/>
            <person name="Sahin N."/>
            <person name="Tani A."/>
        </authorList>
    </citation>
    <scope>NUCLEOTIDE SEQUENCE</scope>
    <source>
        <strain evidence="1">NBRC 15689</strain>
    </source>
</reference>
<sequence length="80" mass="8446">MPPATIAIVIATPRGLRHVASACERGAAGPAEDILRNLGAEVAGSSFWVQCADAQVARRLTGYLQDVRAEMMADRARPIG</sequence>